<keyword evidence="9 17" id="KW-0067">ATP-binding</keyword>
<comment type="cofactor">
    <cofactor evidence="18">
        <name>Mg(2+)</name>
        <dbReference type="ChEBI" id="CHEBI:18420"/>
    </cofactor>
    <text evidence="18">Mn(2+), Zn(2+), Cd(2+) and Co(2+) support activity to lesser extents.</text>
</comment>
<keyword evidence="5" id="KW-0808">Transferase</keyword>
<evidence type="ECO:0000256" key="13">
    <source>
        <dbReference type="ARBA" id="ARBA00023209"/>
    </source>
</evidence>
<dbReference type="AlphaFoldDB" id="A0AAF0CWF0"/>
<evidence type="ECO:0000256" key="6">
    <source>
        <dbReference type="ARBA" id="ARBA00022692"/>
    </source>
</evidence>
<comment type="subcellular location">
    <subcellularLocation>
        <location evidence="1">Cell membrane</location>
        <topology evidence="1">Multi-pass membrane protein</topology>
    </subcellularLocation>
</comment>
<dbReference type="EMBL" id="CP110232">
    <property type="protein sequence ID" value="WEG73942.1"/>
    <property type="molecule type" value="Genomic_DNA"/>
</dbReference>
<keyword evidence="7 17" id="KW-0547">Nucleotide-binding</keyword>
<feature type="active site" description="Proton acceptor" evidence="15">
    <location>
        <position position="73"/>
    </location>
</feature>
<dbReference type="CDD" id="cd14265">
    <property type="entry name" value="UDPK_IM_like"/>
    <property type="match status" value="1"/>
</dbReference>
<evidence type="ECO:0000256" key="8">
    <source>
        <dbReference type="ARBA" id="ARBA00022777"/>
    </source>
</evidence>
<keyword evidence="6 19" id="KW-0812">Transmembrane</keyword>
<evidence type="ECO:0000256" key="4">
    <source>
        <dbReference type="ARBA" id="ARBA00022516"/>
    </source>
</evidence>
<evidence type="ECO:0000313" key="21">
    <source>
        <dbReference type="Proteomes" id="UP001179647"/>
    </source>
</evidence>
<feature type="transmembrane region" description="Helical" evidence="19">
    <location>
        <begin position="104"/>
        <end position="126"/>
    </location>
</feature>
<organism evidence="20 21">
    <name type="scientific">Vagococcus intermedius</name>
    <dbReference type="NCBI Taxonomy" id="2991418"/>
    <lineage>
        <taxon>Bacteria</taxon>
        <taxon>Bacillati</taxon>
        <taxon>Bacillota</taxon>
        <taxon>Bacilli</taxon>
        <taxon>Lactobacillales</taxon>
        <taxon>Enterococcaceae</taxon>
        <taxon>Vagococcus</taxon>
    </lineage>
</organism>
<keyword evidence="10 19" id="KW-1133">Transmembrane helix</keyword>
<dbReference type="InterPro" id="IPR033717">
    <property type="entry name" value="UDPK"/>
</dbReference>
<dbReference type="GO" id="GO:0005886">
    <property type="term" value="C:plasma membrane"/>
    <property type="evidence" value="ECO:0007669"/>
    <property type="project" value="UniProtKB-SubCell"/>
</dbReference>
<evidence type="ECO:0000256" key="12">
    <source>
        <dbReference type="ARBA" id="ARBA00023136"/>
    </source>
</evidence>
<keyword evidence="21" id="KW-1185">Reference proteome</keyword>
<accession>A0AAF0CWF0</accession>
<evidence type="ECO:0000256" key="11">
    <source>
        <dbReference type="ARBA" id="ARBA00023098"/>
    </source>
</evidence>
<reference evidence="20" key="1">
    <citation type="submission" date="2022-10" db="EMBL/GenBank/DDBJ databases">
        <title>Vagococcus sp. isolated from poultry meat.</title>
        <authorList>
            <person name="Johansson P."/>
            <person name="Bjorkroth J."/>
        </authorList>
    </citation>
    <scope>NUCLEOTIDE SEQUENCE</scope>
    <source>
        <strain evidence="20">STAA11</strain>
    </source>
</reference>
<dbReference type="InterPro" id="IPR036945">
    <property type="entry name" value="DAGK_sf"/>
</dbReference>
<keyword evidence="11" id="KW-0443">Lipid metabolism</keyword>
<dbReference type="PANTHER" id="PTHR34299">
    <property type="entry name" value="DIACYLGLYCEROL KINASE"/>
    <property type="match status" value="1"/>
</dbReference>
<keyword evidence="8 20" id="KW-0418">Kinase</keyword>
<keyword evidence="13" id="KW-0594">Phospholipid biosynthesis</keyword>
<evidence type="ECO:0000256" key="2">
    <source>
        <dbReference type="ARBA" id="ARBA00005967"/>
    </source>
</evidence>
<dbReference type="Proteomes" id="UP001179647">
    <property type="component" value="Chromosome"/>
</dbReference>
<dbReference type="InterPro" id="IPR000829">
    <property type="entry name" value="DAGK"/>
</dbReference>
<evidence type="ECO:0000256" key="10">
    <source>
        <dbReference type="ARBA" id="ARBA00022989"/>
    </source>
</evidence>
<evidence type="ECO:0000256" key="7">
    <source>
        <dbReference type="ARBA" id="ARBA00022741"/>
    </source>
</evidence>
<sequence>MDLRDKKVSKNKNLLTAAKHACDGLLQALQEERNLKIHVGMAVVISFLGVAFQLSLTEWRWLMLIIFLVILMEMLNTITENLVDLITGGKYHPLAKKVKDMAAGVVLLSAVLALAVGSLIFIPKIINWLYM</sequence>
<evidence type="ECO:0000256" key="15">
    <source>
        <dbReference type="PIRSR" id="PIRSR600829-1"/>
    </source>
</evidence>
<dbReference type="Pfam" id="PF01219">
    <property type="entry name" value="DAGK_prokar"/>
    <property type="match status" value="1"/>
</dbReference>
<dbReference type="Gene3D" id="1.10.287.3610">
    <property type="match status" value="1"/>
</dbReference>
<proteinExistence type="inferred from homology"/>
<feature type="binding site" evidence="17">
    <location>
        <begin position="99"/>
        <end position="100"/>
    </location>
    <ligand>
        <name>ATP</name>
        <dbReference type="ChEBI" id="CHEBI:30616"/>
    </ligand>
</feature>
<feature type="binding site" evidence="17">
    <location>
        <position position="32"/>
    </location>
    <ligand>
        <name>ATP</name>
        <dbReference type="ChEBI" id="CHEBI:30616"/>
    </ligand>
</feature>
<evidence type="ECO:0000256" key="3">
    <source>
        <dbReference type="ARBA" id="ARBA00022475"/>
    </source>
</evidence>
<keyword evidence="12 19" id="KW-0472">Membrane</keyword>
<evidence type="ECO:0000256" key="5">
    <source>
        <dbReference type="ARBA" id="ARBA00022679"/>
    </source>
</evidence>
<keyword evidence="4" id="KW-0444">Lipid biosynthesis</keyword>
<name>A0AAF0CWF0_9ENTE</name>
<evidence type="ECO:0000256" key="17">
    <source>
        <dbReference type="PIRSR" id="PIRSR600829-3"/>
    </source>
</evidence>
<feature type="binding site" evidence="18">
    <location>
        <position position="32"/>
    </location>
    <ligand>
        <name>a divalent metal cation</name>
        <dbReference type="ChEBI" id="CHEBI:60240"/>
    </ligand>
</feature>
<feature type="transmembrane region" description="Helical" evidence="19">
    <location>
        <begin position="61"/>
        <end position="83"/>
    </location>
</feature>
<evidence type="ECO:0000256" key="1">
    <source>
        <dbReference type="ARBA" id="ARBA00004651"/>
    </source>
</evidence>
<keyword evidence="3" id="KW-1003">Cell membrane</keyword>
<keyword evidence="18" id="KW-0479">Metal-binding</keyword>
<feature type="binding site" evidence="18">
    <location>
        <position position="80"/>
    </location>
    <ligand>
        <name>a divalent metal cation</name>
        <dbReference type="ChEBI" id="CHEBI:60240"/>
    </ligand>
</feature>
<evidence type="ECO:0000256" key="19">
    <source>
        <dbReference type="SAM" id="Phobius"/>
    </source>
</evidence>
<dbReference type="PANTHER" id="PTHR34299:SF1">
    <property type="entry name" value="DIACYLGLYCEROL KINASE"/>
    <property type="match status" value="1"/>
</dbReference>
<evidence type="ECO:0000256" key="14">
    <source>
        <dbReference type="ARBA" id="ARBA00023264"/>
    </source>
</evidence>
<dbReference type="GO" id="GO:0008654">
    <property type="term" value="P:phospholipid biosynthetic process"/>
    <property type="evidence" value="ECO:0007669"/>
    <property type="project" value="UniProtKB-KW"/>
</dbReference>
<feature type="binding site" evidence="17">
    <location>
        <position position="80"/>
    </location>
    <ligand>
        <name>ATP</name>
        <dbReference type="ChEBI" id="CHEBI:30616"/>
    </ligand>
</feature>
<evidence type="ECO:0000313" key="20">
    <source>
        <dbReference type="EMBL" id="WEG73942.1"/>
    </source>
</evidence>
<gene>
    <name evidence="20" type="ORF">OL234_03255</name>
</gene>
<dbReference type="GO" id="GO:0046872">
    <property type="term" value="F:metal ion binding"/>
    <property type="evidence" value="ECO:0007669"/>
    <property type="project" value="UniProtKB-KW"/>
</dbReference>
<evidence type="ECO:0000256" key="18">
    <source>
        <dbReference type="PIRSR" id="PIRSR600829-4"/>
    </source>
</evidence>
<evidence type="ECO:0000256" key="9">
    <source>
        <dbReference type="ARBA" id="ARBA00022840"/>
    </source>
</evidence>
<dbReference type="GO" id="GO:0016301">
    <property type="term" value="F:kinase activity"/>
    <property type="evidence" value="ECO:0007669"/>
    <property type="project" value="UniProtKB-KW"/>
</dbReference>
<evidence type="ECO:0000256" key="16">
    <source>
        <dbReference type="PIRSR" id="PIRSR600829-2"/>
    </source>
</evidence>
<feature type="binding site" evidence="16">
    <location>
        <position position="73"/>
    </location>
    <ligand>
        <name>substrate</name>
    </ligand>
</feature>
<dbReference type="GO" id="GO:0005524">
    <property type="term" value="F:ATP binding"/>
    <property type="evidence" value="ECO:0007669"/>
    <property type="project" value="UniProtKB-KW"/>
</dbReference>
<dbReference type="KEGG" id="vie:OL234_03255"/>
<dbReference type="RefSeq" id="WP_275469741.1">
    <property type="nucleotide sequence ID" value="NZ_CP110232.1"/>
</dbReference>
<protein>
    <submittedName>
        <fullName evidence="20">Diacylglycerol kinase family protein</fullName>
    </submittedName>
</protein>
<keyword evidence="14" id="KW-1208">Phospholipid metabolism</keyword>
<keyword evidence="18" id="KW-0460">Magnesium</keyword>
<feature type="transmembrane region" description="Helical" evidence="19">
    <location>
        <begin position="37"/>
        <end position="55"/>
    </location>
</feature>
<comment type="similarity">
    <text evidence="2">Belongs to the bacterial diacylglycerol kinase family.</text>
</comment>